<dbReference type="InterPro" id="IPR036273">
    <property type="entry name" value="CRAL/TRIO_N_dom_sf"/>
</dbReference>
<reference evidence="1 2" key="1">
    <citation type="journal article" date="2018" name="Gigascience">
        <title>Genomes of trombidid mites reveal novel predicted allergens and laterally-transferred genes associated with secondary metabolism.</title>
        <authorList>
            <person name="Dong X."/>
            <person name="Chaisiri K."/>
            <person name="Xia D."/>
            <person name="Armstrong S.D."/>
            <person name="Fang Y."/>
            <person name="Donnelly M.J."/>
            <person name="Kadowaki T."/>
            <person name="McGarry J.W."/>
            <person name="Darby A.C."/>
            <person name="Makepeace B.L."/>
        </authorList>
    </citation>
    <scope>NUCLEOTIDE SEQUENCE [LARGE SCALE GENOMIC DNA]</scope>
    <source>
        <strain evidence="1">UoL-WK</strain>
    </source>
</reference>
<name>A0A443QBD0_9ACAR</name>
<protein>
    <recommendedName>
        <fullName evidence="3">CRAL/TRIO N-terminal domain-containing protein</fullName>
    </recommendedName>
</protein>
<dbReference type="Proteomes" id="UP000285301">
    <property type="component" value="Unassembled WGS sequence"/>
</dbReference>
<proteinExistence type="predicted"/>
<gene>
    <name evidence="1" type="ORF">B4U79_19186</name>
</gene>
<evidence type="ECO:0000313" key="2">
    <source>
        <dbReference type="Proteomes" id="UP000285301"/>
    </source>
</evidence>
<dbReference type="Gene3D" id="1.10.8.20">
    <property type="entry name" value="N-terminal domain of phosphatidylinositol transfer protein sec14p"/>
    <property type="match status" value="1"/>
</dbReference>
<evidence type="ECO:0000313" key="1">
    <source>
        <dbReference type="EMBL" id="RWS00333.1"/>
    </source>
</evidence>
<keyword evidence="2" id="KW-1185">Reference proteome</keyword>
<dbReference type="OrthoDB" id="1434354at2759"/>
<feature type="non-terminal residue" evidence="1">
    <location>
        <position position="92"/>
    </location>
</feature>
<comment type="caution">
    <text evidence="1">The sequence shown here is derived from an EMBL/GenBank/DDBJ whole genome shotgun (WGS) entry which is preliminary data.</text>
</comment>
<organism evidence="1 2">
    <name type="scientific">Dinothrombium tinctorium</name>
    <dbReference type="NCBI Taxonomy" id="1965070"/>
    <lineage>
        <taxon>Eukaryota</taxon>
        <taxon>Metazoa</taxon>
        <taxon>Ecdysozoa</taxon>
        <taxon>Arthropoda</taxon>
        <taxon>Chelicerata</taxon>
        <taxon>Arachnida</taxon>
        <taxon>Acari</taxon>
        <taxon>Acariformes</taxon>
        <taxon>Trombidiformes</taxon>
        <taxon>Prostigmata</taxon>
        <taxon>Anystina</taxon>
        <taxon>Parasitengona</taxon>
        <taxon>Trombidioidea</taxon>
        <taxon>Trombidiidae</taxon>
        <taxon>Dinothrombium</taxon>
    </lineage>
</organism>
<sequence length="92" mass="11074">MNINLSSTHFSSEFSLHSSNGDDFVLEELVSMVKFQLLNEIDSSDPDVDEQDFITFVHRNDYNYIERYLEKNEFNVEKTVEMMKKMLRWRKK</sequence>
<dbReference type="SUPFAM" id="SSF46938">
    <property type="entry name" value="CRAL/TRIO N-terminal domain"/>
    <property type="match status" value="1"/>
</dbReference>
<dbReference type="EMBL" id="NCKU01011731">
    <property type="protein sequence ID" value="RWS00333.1"/>
    <property type="molecule type" value="Genomic_DNA"/>
</dbReference>
<accession>A0A443QBD0</accession>
<evidence type="ECO:0008006" key="3">
    <source>
        <dbReference type="Google" id="ProtNLM"/>
    </source>
</evidence>
<dbReference type="AlphaFoldDB" id="A0A443QBD0"/>